<dbReference type="PANTHER" id="PTHR43629">
    <property type="entry name" value="PEPTIDYL-PROLYL CIS-TRANS ISOMERASE"/>
    <property type="match status" value="1"/>
</dbReference>
<protein>
    <recommendedName>
        <fullName evidence="2">Peptidyl-prolyl cis-trans isomerase</fullName>
        <ecNumber evidence="2">5.2.1.8</ecNumber>
    </recommendedName>
</protein>
<dbReference type="Proteomes" id="UP000198406">
    <property type="component" value="Unassembled WGS sequence"/>
</dbReference>
<dbReference type="PANTHER" id="PTHR43629:SF2">
    <property type="entry name" value="RHODANESE-LIKE_PPIC DOMAIN-CONTAINING PROTEIN 12, CHLOROPLASTIC"/>
    <property type="match status" value="1"/>
</dbReference>
<evidence type="ECO:0000256" key="1">
    <source>
        <dbReference type="PROSITE-ProRule" id="PRU00278"/>
    </source>
</evidence>
<dbReference type="AlphaFoldDB" id="A0A1Z5K7V3"/>
<feature type="chain" id="PRO_5011833733" description="Peptidyl-prolyl cis-trans isomerase" evidence="2">
    <location>
        <begin position="22"/>
        <end position="156"/>
    </location>
</feature>
<evidence type="ECO:0000313" key="4">
    <source>
        <dbReference type="EMBL" id="GAX22222.1"/>
    </source>
</evidence>
<evidence type="ECO:0000259" key="3">
    <source>
        <dbReference type="PROSITE" id="PS50198"/>
    </source>
</evidence>
<proteinExistence type="predicted"/>
<gene>
    <name evidence="4" type="ORF">FisN_19Lu291</name>
</gene>
<organism evidence="4 5">
    <name type="scientific">Fistulifera solaris</name>
    <name type="common">Oleaginous diatom</name>
    <dbReference type="NCBI Taxonomy" id="1519565"/>
    <lineage>
        <taxon>Eukaryota</taxon>
        <taxon>Sar</taxon>
        <taxon>Stramenopiles</taxon>
        <taxon>Ochrophyta</taxon>
        <taxon>Bacillariophyta</taxon>
        <taxon>Bacillariophyceae</taxon>
        <taxon>Bacillariophycidae</taxon>
        <taxon>Naviculales</taxon>
        <taxon>Naviculaceae</taxon>
        <taxon>Fistulifera</taxon>
    </lineage>
</organism>
<dbReference type="InterPro" id="IPR046357">
    <property type="entry name" value="PPIase_dom_sf"/>
</dbReference>
<dbReference type="OrthoDB" id="1911748at2759"/>
<comment type="caution">
    <text evidence="4">The sequence shown here is derived from an EMBL/GenBank/DDBJ whole genome shotgun (WGS) entry which is preliminary data.</text>
</comment>
<keyword evidence="2" id="KW-0732">Signal</keyword>
<dbReference type="Gene3D" id="3.10.50.40">
    <property type="match status" value="1"/>
</dbReference>
<evidence type="ECO:0000313" key="5">
    <source>
        <dbReference type="Proteomes" id="UP000198406"/>
    </source>
</evidence>
<dbReference type="Pfam" id="PF00639">
    <property type="entry name" value="Rotamase"/>
    <property type="match status" value="1"/>
</dbReference>
<comment type="catalytic activity">
    <reaction evidence="2">
        <text>[protein]-peptidylproline (omega=180) = [protein]-peptidylproline (omega=0)</text>
        <dbReference type="Rhea" id="RHEA:16237"/>
        <dbReference type="Rhea" id="RHEA-COMP:10747"/>
        <dbReference type="Rhea" id="RHEA-COMP:10748"/>
        <dbReference type="ChEBI" id="CHEBI:83833"/>
        <dbReference type="ChEBI" id="CHEBI:83834"/>
        <dbReference type="EC" id="5.2.1.8"/>
    </reaction>
</comment>
<dbReference type="EC" id="5.2.1.8" evidence="2"/>
<feature type="domain" description="PpiC" evidence="3">
    <location>
        <begin position="60"/>
        <end position="152"/>
    </location>
</feature>
<name>A0A1Z5K7V3_FISSO</name>
<keyword evidence="1 2" id="KW-0413">Isomerase</keyword>
<sequence>MTLLHYLSIFILSLLQRHAVAFIPSHATTTRSSATLQMGFFDNLLKNAFANEKYTAPPEGIKATARHILVKSPEDVDMIMDQLQQGTLKFTDAARQFSTCPSSSQGGSLGSFPPGRMVPEFDAVIFDPQTSLGEVVGPVQTKFGYHLIVVDKRTGV</sequence>
<accession>A0A1Z5K7V3</accession>
<dbReference type="EMBL" id="BDSP01000179">
    <property type="protein sequence ID" value="GAX22222.1"/>
    <property type="molecule type" value="Genomic_DNA"/>
</dbReference>
<dbReference type="GO" id="GO:0003755">
    <property type="term" value="F:peptidyl-prolyl cis-trans isomerase activity"/>
    <property type="evidence" value="ECO:0007669"/>
    <property type="project" value="UniProtKB-UniRule"/>
</dbReference>
<dbReference type="InParanoid" id="A0A1Z5K7V3"/>
<evidence type="ECO:0000256" key="2">
    <source>
        <dbReference type="RuleBase" id="RU363014"/>
    </source>
</evidence>
<keyword evidence="5" id="KW-1185">Reference proteome</keyword>
<feature type="signal peptide" evidence="2">
    <location>
        <begin position="1"/>
        <end position="21"/>
    </location>
</feature>
<dbReference type="SUPFAM" id="SSF54534">
    <property type="entry name" value="FKBP-like"/>
    <property type="match status" value="1"/>
</dbReference>
<reference evidence="4 5" key="1">
    <citation type="journal article" date="2015" name="Plant Cell">
        <title>Oil accumulation by the oleaginous diatom Fistulifera solaris as revealed by the genome and transcriptome.</title>
        <authorList>
            <person name="Tanaka T."/>
            <person name="Maeda Y."/>
            <person name="Veluchamy A."/>
            <person name="Tanaka M."/>
            <person name="Abida H."/>
            <person name="Marechal E."/>
            <person name="Bowler C."/>
            <person name="Muto M."/>
            <person name="Sunaga Y."/>
            <person name="Tanaka M."/>
            <person name="Yoshino T."/>
            <person name="Taniguchi T."/>
            <person name="Fukuda Y."/>
            <person name="Nemoto M."/>
            <person name="Matsumoto M."/>
            <person name="Wong P.S."/>
            <person name="Aburatani S."/>
            <person name="Fujibuchi W."/>
        </authorList>
    </citation>
    <scope>NUCLEOTIDE SEQUENCE [LARGE SCALE GENOMIC DNA]</scope>
    <source>
        <strain evidence="4 5">JPCC DA0580</strain>
    </source>
</reference>
<dbReference type="PROSITE" id="PS50198">
    <property type="entry name" value="PPIC_PPIASE_2"/>
    <property type="match status" value="1"/>
</dbReference>
<dbReference type="InterPro" id="IPR000297">
    <property type="entry name" value="PPIase_PpiC"/>
</dbReference>
<keyword evidence="1 2" id="KW-0697">Rotamase</keyword>
<dbReference type="InterPro" id="IPR052204">
    <property type="entry name" value="PpiC/parvulin_rotamase"/>
</dbReference>